<comment type="caution">
    <text evidence="2">The sequence shown here is derived from an EMBL/GenBank/DDBJ whole genome shotgun (WGS) entry which is preliminary data.</text>
</comment>
<dbReference type="RefSeq" id="WP_344421771.1">
    <property type="nucleotide sequence ID" value="NZ_BAAANN010000017.1"/>
</dbReference>
<evidence type="ECO:0000313" key="3">
    <source>
        <dbReference type="Proteomes" id="UP001501116"/>
    </source>
</evidence>
<accession>A0ABN2RC00</accession>
<organism evidence="2 3">
    <name type="scientific">Amycolatopsis minnesotensis</name>
    <dbReference type="NCBI Taxonomy" id="337894"/>
    <lineage>
        <taxon>Bacteria</taxon>
        <taxon>Bacillati</taxon>
        <taxon>Actinomycetota</taxon>
        <taxon>Actinomycetes</taxon>
        <taxon>Pseudonocardiales</taxon>
        <taxon>Pseudonocardiaceae</taxon>
        <taxon>Amycolatopsis</taxon>
    </lineage>
</organism>
<reference evidence="2 3" key="1">
    <citation type="journal article" date="2019" name="Int. J. Syst. Evol. Microbiol.">
        <title>The Global Catalogue of Microorganisms (GCM) 10K type strain sequencing project: providing services to taxonomists for standard genome sequencing and annotation.</title>
        <authorList>
            <consortium name="The Broad Institute Genomics Platform"/>
            <consortium name="The Broad Institute Genome Sequencing Center for Infectious Disease"/>
            <person name="Wu L."/>
            <person name="Ma J."/>
        </authorList>
    </citation>
    <scope>NUCLEOTIDE SEQUENCE [LARGE SCALE GENOMIC DNA]</scope>
    <source>
        <strain evidence="2 3">JCM 14545</strain>
    </source>
</reference>
<evidence type="ECO:0000259" key="1">
    <source>
        <dbReference type="Pfam" id="PF19809"/>
    </source>
</evidence>
<proteinExistence type="predicted"/>
<protein>
    <submittedName>
        <fullName evidence="2">DUF6292 family protein</fullName>
    </submittedName>
</protein>
<sequence>MRLPAGQDSTAALRPGLAGYLRAVAVAVGVPSDGTSYEISDTATAYLALARRWPRRPGHDLMLEWGERTGWALAVETAPAETAEVLAYLGGGDVVPPPEEVARFVTAVIAGAEFTRDRPAFDHHDRHALAGRLAHYAARSRLRIL</sequence>
<feature type="domain" description="DUF6292" evidence="1">
    <location>
        <begin position="20"/>
        <end position="106"/>
    </location>
</feature>
<evidence type="ECO:0000313" key="2">
    <source>
        <dbReference type="EMBL" id="GAA1966781.1"/>
    </source>
</evidence>
<dbReference type="Proteomes" id="UP001501116">
    <property type="component" value="Unassembled WGS sequence"/>
</dbReference>
<dbReference type="Pfam" id="PF19809">
    <property type="entry name" value="DUF6292"/>
    <property type="match status" value="1"/>
</dbReference>
<name>A0ABN2RC00_9PSEU</name>
<dbReference type="InterPro" id="IPR046259">
    <property type="entry name" value="DUF6292"/>
</dbReference>
<gene>
    <name evidence="2" type="ORF">GCM10009754_44130</name>
</gene>
<dbReference type="EMBL" id="BAAANN010000017">
    <property type="protein sequence ID" value="GAA1966781.1"/>
    <property type="molecule type" value="Genomic_DNA"/>
</dbReference>
<keyword evidence="3" id="KW-1185">Reference proteome</keyword>